<keyword evidence="4 8" id="KW-0812">Transmembrane</keyword>
<feature type="transmembrane region" description="Helical" evidence="8">
    <location>
        <begin position="222"/>
        <end position="240"/>
    </location>
</feature>
<dbReference type="Pfam" id="PF00860">
    <property type="entry name" value="Xan_ur_permease"/>
    <property type="match status" value="1"/>
</dbReference>
<evidence type="ECO:0000313" key="9">
    <source>
        <dbReference type="EMBL" id="KAK5044714.1"/>
    </source>
</evidence>
<dbReference type="AlphaFoldDB" id="A0AAV9MVU1"/>
<feature type="region of interest" description="Disordered" evidence="7">
    <location>
        <begin position="580"/>
        <end position="615"/>
    </location>
</feature>
<dbReference type="Proteomes" id="UP001358417">
    <property type="component" value="Unassembled WGS sequence"/>
</dbReference>
<evidence type="ECO:0000256" key="5">
    <source>
        <dbReference type="ARBA" id="ARBA00022989"/>
    </source>
</evidence>
<keyword evidence="10" id="KW-1185">Reference proteome</keyword>
<dbReference type="RefSeq" id="XP_064700367.1">
    <property type="nucleotide sequence ID" value="XM_064854024.1"/>
</dbReference>
<comment type="subcellular location">
    <subcellularLocation>
        <location evidence="1">Membrane</location>
        <topology evidence="1">Multi-pass membrane protein</topology>
    </subcellularLocation>
</comment>
<reference evidence="9 10" key="1">
    <citation type="submission" date="2023-08" db="EMBL/GenBank/DDBJ databases">
        <title>Black Yeasts Isolated from many extreme environments.</title>
        <authorList>
            <person name="Coleine C."/>
            <person name="Stajich J.E."/>
            <person name="Selbmann L."/>
        </authorList>
    </citation>
    <scope>NUCLEOTIDE SEQUENCE [LARGE SCALE GENOMIC DNA]</scope>
    <source>
        <strain evidence="9 10">CCFEE 5792</strain>
    </source>
</reference>
<feature type="transmembrane region" description="Helical" evidence="8">
    <location>
        <begin position="273"/>
        <end position="292"/>
    </location>
</feature>
<name>A0AAV9MVU1_9EURO</name>
<proteinExistence type="inferred from homology"/>
<evidence type="ECO:0000313" key="10">
    <source>
        <dbReference type="Proteomes" id="UP001358417"/>
    </source>
</evidence>
<evidence type="ECO:0000256" key="7">
    <source>
        <dbReference type="SAM" id="MobiDB-lite"/>
    </source>
</evidence>
<feature type="compositionally biased region" description="Polar residues" evidence="7">
    <location>
        <begin position="598"/>
        <end position="615"/>
    </location>
</feature>
<dbReference type="EMBL" id="JAVRRD010000044">
    <property type="protein sequence ID" value="KAK5044714.1"/>
    <property type="molecule type" value="Genomic_DNA"/>
</dbReference>
<organism evidence="9 10">
    <name type="scientific">Exophiala bonariae</name>
    <dbReference type="NCBI Taxonomy" id="1690606"/>
    <lineage>
        <taxon>Eukaryota</taxon>
        <taxon>Fungi</taxon>
        <taxon>Dikarya</taxon>
        <taxon>Ascomycota</taxon>
        <taxon>Pezizomycotina</taxon>
        <taxon>Eurotiomycetes</taxon>
        <taxon>Chaetothyriomycetidae</taxon>
        <taxon>Chaetothyriales</taxon>
        <taxon>Herpotrichiellaceae</taxon>
        <taxon>Exophiala</taxon>
    </lineage>
</organism>
<feature type="transmembrane region" description="Helical" evidence="8">
    <location>
        <begin position="72"/>
        <end position="97"/>
    </location>
</feature>
<evidence type="ECO:0008006" key="11">
    <source>
        <dbReference type="Google" id="ProtNLM"/>
    </source>
</evidence>
<feature type="transmembrane region" description="Helical" evidence="8">
    <location>
        <begin position="342"/>
        <end position="361"/>
    </location>
</feature>
<dbReference type="GO" id="GO:0042907">
    <property type="term" value="F:xanthine transmembrane transporter activity"/>
    <property type="evidence" value="ECO:0007669"/>
    <property type="project" value="TreeGrafter"/>
</dbReference>
<accession>A0AAV9MVU1</accession>
<evidence type="ECO:0000256" key="6">
    <source>
        <dbReference type="ARBA" id="ARBA00023136"/>
    </source>
</evidence>
<keyword evidence="6 8" id="KW-0472">Membrane</keyword>
<dbReference type="GeneID" id="89978645"/>
<dbReference type="PANTHER" id="PTHR42810:SF2">
    <property type="entry name" value="PURINE PERMEASE C1399.01C-RELATED"/>
    <property type="match status" value="1"/>
</dbReference>
<dbReference type="InterPro" id="IPR006042">
    <property type="entry name" value="Xan_ur_permease"/>
</dbReference>
<dbReference type="NCBIfam" id="TIGR00801">
    <property type="entry name" value="ncs2"/>
    <property type="match status" value="1"/>
</dbReference>
<feature type="transmembrane region" description="Helical" evidence="8">
    <location>
        <begin position="530"/>
        <end position="550"/>
    </location>
</feature>
<evidence type="ECO:0000256" key="8">
    <source>
        <dbReference type="SAM" id="Phobius"/>
    </source>
</evidence>
<feature type="transmembrane region" description="Helical" evidence="8">
    <location>
        <begin position="190"/>
        <end position="210"/>
    </location>
</feature>
<evidence type="ECO:0000256" key="2">
    <source>
        <dbReference type="ARBA" id="ARBA00008821"/>
    </source>
</evidence>
<sequence>MEPDRIGPDTTPRRPLKDRIAGVPRNIIRSLTTKEGLIGDYDYAFLFTPKLPFMKKSRQTAPFFGLNDKMPIFLALILGFQHALAMLAGLITPPIILSGSGGAALDTDTAQYLVSTSLIVCGLLSAVQITRFHIYKTSYFIGTGLISVVGTSFATIPVALGGLSQMYESGFCPSREVDGVLTRLPCPQGYGAIIGTACICALLEIGLSFAPAKVLKRVFPPLVTGPTVVLIGVNLIGTGFENWAGGSGTCRSRPEEGLFRLCPTINAPHPLPWGSAQFIGLGFSVFATIILCERFGSPIMKSCAVVVGLLVGCIIAAATGYFDDAGITRAPAASFIWVKTFPLSLYGPMVLPFLAVFLVLMMEAIGDITASCDVSRLEVEGRTFESRIQGGVLADGLNGMLACLCTITPVSTFAQNNGVIALTRCANRKAGYCCCFFLVVMGVFSKFAAALVAIPSAVLGGMTTFLFSAVAISGIRIISTVPFTRRNRFILTAAMSVGFGATLVPDWFAYVFTYEGDNGALRGLMNAVELVMETGFAVTAFLSLFFNLILPEELEDEAMEMTANTVDERDDEKEWERIRRPSQIKAMRKSEDIRQSTDVEASSIGGNKTTTIRDD</sequence>
<feature type="transmembrane region" description="Helical" evidence="8">
    <location>
        <begin position="457"/>
        <end position="477"/>
    </location>
</feature>
<dbReference type="PROSITE" id="PS01116">
    <property type="entry name" value="XANTH_URACIL_PERMASE"/>
    <property type="match status" value="1"/>
</dbReference>
<keyword evidence="3" id="KW-0813">Transport</keyword>
<evidence type="ECO:0000256" key="1">
    <source>
        <dbReference type="ARBA" id="ARBA00004141"/>
    </source>
</evidence>
<dbReference type="GO" id="GO:0005886">
    <property type="term" value="C:plasma membrane"/>
    <property type="evidence" value="ECO:0007669"/>
    <property type="project" value="TreeGrafter"/>
</dbReference>
<dbReference type="InterPro" id="IPR006043">
    <property type="entry name" value="NCS2"/>
</dbReference>
<evidence type="ECO:0000256" key="3">
    <source>
        <dbReference type="ARBA" id="ARBA00022448"/>
    </source>
</evidence>
<protein>
    <recommendedName>
        <fullName evidence="11">Purine permease</fullName>
    </recommendedName>
</protein>
<gene>
    <name evidence="9" type="ORF">LTR84_010488</name>
</gene>
<feature type="compositionally biased region" description="Basic and acidic residues" evidence="7">
    <location>
        <begin position="588"/>
        <end position="597"/>
    </location>
</feature>
<feature type="transmembrane region" description="Helical" evidence="8">
    <location>
        <begin position="109"/>
        <end position="127"/>
    </location>
</feature>
<feature type="transmembrane region" description="Helical" evidence="8">
    <location>
        <begin position="489"/>
        <end position="510"/>
    </location>
</feature>
<dbReference type="GO" id="GO:0000324">
    <property type="term" value="C:fungal-type vacuole"/>
    <property type="evidence" value="ECO:0007669"/>
    <property type="project" value="TreeGrafter"/>
</dbReference>
<comment type="caution">
    <text evidence="9">The sequence shown here is derived from an EMBL/GenBank/DDBJ whole genome shotgun (WGS) entry which is preliminary data.</text>
</comment>
<evidence type="ECO:0000256" key="4">
    <source>
        <dbReference type="ARBA" id="ARBA00022692"/>
    </source>
</evidence>
<comment type="similarity">
    <text evidence="2">Belongs to the nucleobase:cation symporter-2 (NCS2) (TC 2.A.40) family.</text>
</comment>
<feature type="transmembrane region" description="Helical" evidence="8">
    <location>
        <begin position="304"/>
        <end position="322"/>
    </location>
</feature>
<feature type="transmembrane region" description="Helical" evidence="8">
    <location>
        <begin position="139"/>
        <end position="160"/>
    </location>
</feature>
<keyword evidence="5 8" id="KW-1133">Transmembrane helix</keyword>
<feature type="transmembrane region" description="Helical" evidence="8">
    <location>
        <begin position="430"/>
        <end position="451"/>
    </location>
</feature>
<dbReference type="PANTHER" id="PTHR42810">
    <property type="entry name" value="PURINE PERMEASE C1399.01C-RELATED"/>
    <property type="match status" value="1"/>
</dbReference>